<dbReference type="InterPro" id="IPR041577">
    <property type="entry name" value="RT_RNaseH_2"/>
</dbReference>
<evidence type="ECO:0000313" key="9">
    <source>
        <dbReference type="RefSeq" id="XP_072834872.1"/>
    </source>
</evidence>
<organism evidence="8 9">
    <name type="scientific">Pogona vitticeps</name>
    <name type="common">central bearded dragon</name>
    <dbReference type="NCBI Taxonomy" id="103695"/>
    <lineage>
        <taxon>Eukaryota</taxon>
        <taxon>Metazoa</taxon>
        <taxon>Chordata</taxon>
        <taxon>Craniata</taxon>
        <taxon>Vertebrata</taxon>
        <taxon>Euteleostomi</taxon>
        <taxon>Lepidosauria</taxon>
        <taxon>Squamata</taxon>
        <taxon>Bifurcata</taxon>
        <taxon>Unidentata</taxon>
        <taxon>Episquamata</taxon>
        <taxon>Toxicofera</taxon>
        <taxon>Iguania</taxon>
        <taxon>Acrodonta</taxon>
        <taxon>Agamidae</taxon>
        <taxon>Amphibolurinae</taxon>
        <taxon>Pogona</taxon>
    </lineage>
</organism>
<feature type="domain" description="Cathepsin propeptide inhibitor" evidence="7">
    <location>
        <begin position="155"/>
        <end position="211"/>
    </location>
</feature>
<name>A0ABM5ENY9_9SAUR</name>
<dbReference type="InterPro" id="IPR038765">
    <property type="entry name" value="Papain-like_cys_pep_sf"/>
</dbReference>
<evidence type="ECO:0000256" key="4">
    <source>
        <dbReference type="ARBA" id="ARBA00022807"/>
    </source>
</evidence>
<dbReference type="SUPFAM" id="SSF56672">
    <property type="entry name" value="DNA/RNA polymerases"/>
    <property type="match status" value="1"/>
</dbReference>
<protein>
    <submittedName>
        <fullName evidence="9">Procathepsin L-like</fullName>
    </submittedName>
</protein>
<dbReference type="SMART" id="SM00848">
    <property type="entry name" value="Inhibitor_I29"/>
    <property type="match status" value="1"/>
</dbReference>
<dbReference type="Pfam" id="PF17919">
    <property type="entry name" value="RT_RNaseH_2"/>
    <property type="match status" value="1"/>
</dbReference>
<dbReference type="Pfam" id="PF00112">
    <property type="entry name" value="Peptidase_C1"/>
    <property type="match status" value="1"/>
</dbReference>
<dbReference type="InterPro" id="IPR043502">
    <property type="entry name" value="DNA/RNA_pol_sf"/>
</dbReference>
<dbReference type="SUPFAM" id="SSF54001">
    <property type="entry name" value="Cysteine proteinases"/>
    <property type="match status" value="1"/>
</dbReference>
<dbReference type="InterPro" id="IPR013128">
    <property type="entry name" value="Peptidase_C1A"/>
</dbReference>
<keyword evidence="8" id="KW-1185">Reference proteome</keyword>
<gene>
    <name evidence="9" type="primary">LOC140701783</name>
</gene>
<keyword evidence="5" id="KW-0865">Zymogen</keyword>
<dbReference type="GeneID" id="140701783"/>
<dbReference type="InterPro" id="IPR000668">
    <property type="entry name" value="Peptidase_C1A_C"/>
</dbReference>
<accession>A0ABM5ENY9</accession>
<dbReference type="Gene3D" id="1.10.287.2250">
    <property type="match status" value="1"/>
</dbReference>
<dbReference type="Gene3D" id="3.90.70.10">
    <property type="entry name" value="Cysteine proteinases"/>
    <property type="match status" value="1"/>
</dbReference>
<dbReference type="InterPro" id="IPR043128">
    <property type="entry name" value="Rev_trsase/Diguanyl_cyclase"/>
</dbReference>
<proteinExistence type="inferred from homology"/>
<evidence type="ECO:0000259" key="7">
    <source>
        <dbReference type="SMART" id="SM00848"/>
    </source>
</evidence>
<dbReference type="Proteomes" id="UP001652642">
    <property type="component" value="Chromosome 7"/>
</dbReference>
<dbReference type="PROSITE" id="PS00139">
    <property type="entry name" value="THIOL_PROTEASE_CYS"/>
    <property type="match status" value="1"/>
</dbReference>
<keyword evidence="4" id="KW-0788">Thiol protease</keyword>
<dbReference type="Pfam" id="PF08246">
    <property type="entry name" value="Inhibitor_I29"/>
    <property type="match status" value="1"/>
</dbReference>
<keyword evidence="6" id="KW-1015">Disulfide bond</keyword>
<reference evidence="9" key="1">
    <citation type="submission" date="2025-08" db="UniProtKB">
        <authorList>
            <consortium name="RefSeq"/>
        </authorList>
    </citation>
    <scope>IDENTIFICATION</scope>
</reference>
<sequence length="308" mass="34809">MPIELIKDYPEFKKLVFARFREIAVPLTEQTRKKSADNIQWSSSCEEAFGKLKEALLTDPVLRAPDLDREFTVFTDASNSGLGAVLCQSDDCGDLHPVAYLSKKLQKEERHLSTCEKEGLAILSAAKMMPLLGPSVLVALLKLSTALDPALDMAWEGWKGLHGKAYLEASHRAVWEENLRMIEQHNWEASLGKHTYWLGMNHFGDLTNEEFNQMYGFLPDEVEPTMGNVSFFHESATERVPRNVDWREKGYVTRVKNQGKCGSCWAFSATRALESFHFKKHRNLVSFSEQNLLDCSQKQGKNGCKGGC</sequence>
<evidence type="ECO:0000256" key="2">
    <source>
        <dbReference type="ARBA" id="ARBA00022670"/>
    </source>
</evidence>
<evidence type="ECO:0000256" key="5">
    <source>
        <dbReference type="ARBA" id="ARBA00023145"/>
    </source>
</evidence>
<dbReference type="PANTHER" id="PTHR12411">
    <property type="entry name" value="CYSTEINE PROTEASE FAMILY C1-RELATED"/>
    <property type="match status" value="1"/>
</dbReference>
<dbReference type="RefSeq" id="XP_072834872.1">
    <property type="nucleotide sequence ID" value="XM_072978771.1"/>
</dbReference>
<keyword evidence="3" id="KW-0378">Hydrolase</keyword>
<comment type="similarity">
    <text evidence="1">Belongs to the peptidase C1 family.</text>
</comment>
<dbReference type="InterPro" id="IPR000169">
    <property type="entry name" value="Pept_cys_AS"/>
</dbReference>
<evidence type="ECO:0000256" key="3">
    <source>
        <dbReference type="ARBA" id="ARBA00022801"/>
    </source>
</evidence>
<dbReference type="InterPro" id="IPR013201">
    <property type="entry name" value="Prot_inhib_I29"/>
</dbReference>
<evidence type="ECO:0000256" key="6">
    <source>
        <dbReference type="ARBA" id="ARBA00023157"/>
    </source>
</evidence>
<evidence type="ECO:0000313" key="8">
    <source>
        <dbReference type="Proteomes" id="UP001652642"/>
    </source>
</evidence>
<keyword evidence="2" id="KW-0645">Protease</keyword>
<dbReference type="Gene3D" id="3.30.70.270">
    <property type="match status" value="1"/>
</dbReference>
<evidence type="ECO:0000256" key="1">
    <source>
        <dbReference type="ARBA" id="ARBA00008455"/>
    </source>
</evidence>